<reference evidence="2" key="1">
    <citation type="journal article" date="2014" name="Int. J. Syst. Evol. Microbiol.">
        <title>Complete genome sequence of Corynebacterium casei LMG S-19264T (=DSM 44701T), isolated from a smear-ripened cheese.</title>
        <authorList>
            <consortium name="US DOE Joint Genome Institute (JGI-PGF)"/>
            <person name="Walter F."/>
            <person name="Albersmeier A."/>
            <person name="Kalinowski J."/>
            <person name="Ruckert C."/>
        </authorList>
    </citation>
    <scope>NUCLEOTIDE SEQUENCE</scope>
    <source>
        <strain evidence="2">CGMCC 1.16548</strain>
    </source>
</reference>
<keyword evidence="3" id="KW-1185">Reference proteome</keyword>
<name>A0A8J3GNR6_9MICO</name>
<keyword evidence="1" id="KW-0472">Membrane</keyword>
<feature type="transmembrane region" description="Helical" evidence="1">
    <location>
        <begin position="54"/>
        <end position="79"/>
    </location>
</feature>
<keyword evidence="1" id="KW-1133">Transmembrane helix</keyword>
<evidence type="ECO:0000313" key="2">
    <source>
        <dbReference type="EMBL" id="GHF07903.1"/>
    </source>
</evidence>
<dbReference type="AlphaFoldDB" id="A0A8J3GNR6"/>
<feature type="transmembrane region" description="Helical" evidence="1">
    <location>
        <begin position="12"/>
        <end position="34"/>
    </location>
</feature>
<accession>A0A8J3GNR6</accession>
<evidence type="ECO:0000313" key="3">
    <source>
        <dbReference type="Proteomes" id="UP000617531"/>
    </source>
</evidence>
<reference evidence="2" key="2">
    <citation type="submission" date="2020-09" db="EMBL/GenBank/DDBJ databases">
        <authorList>
            <person name="Sun Q."/>
            <person name="Zhou Y."/>
        </authorList>
    </citation>
    <scope>NUCLEOTIDE SEQUENCE</scope>
    <source>
        <strain evidence="2">CGMCC 1.16548</strain>
    </source>
</reference>
<comment type="caution">
    <text evidence="2">The sequence shown here is derived from an EMBL/GenBank/DDBJ whole genome shotgun (WGS) entry which is preliminary data.</text>
</comment>
<gene>
    <name evidence="2" type="ORF">GCM10011600_05830</name>
</gene>
<dbReference type="RefSeq" id="WP_191281857.1">
    <property type="nucleotide sequence ID" value="NZ_BNAI01000001.1"/>
</dbReference>
<organism evidence="2 3">
    <name type="scientific">Pseudolysinimonas yzui</name>
    <dbReference type="NCBI Taxonomy" id="2708254"/>
    <lineage>
        <taxon>Bacteria</taxon>
        <taxon>Bacillati</taxon>
        <taxon>Actinomycetota</taxon>
        <taxon>Actinomycetes</taxon>
        <taxon>Micrococcales</taxon>
        <taxon>Microbacteriaceae</taxon>
        <taxon>Pseudolysinimonas</taxon>
    </lineage>
</organism>
<feature type="transmembrane region" description="Helical" evidence="1">
    <location>
        <begin position="86"/>
        <end position="110"/>
    </location>
</feature>
<sequence length="146" mass="15530">MTALRLARIGLLISTILVGVTAVAGGAALIVGSLNPSLATVLSPPVEYLEGSPFNSYLAPGVILALVLGGLHLVVFVLVLRRHEWWVLAGAVAAFDALIWIFVQMVFIPFSFLQAFYFAFGLAEAGLVMLALGLLTPAKHHPVHRS</sequence>
<proteinExistence type="predicted"/>
<feature type="transmembrane region" description="Helical" evidence="1">
    <location>
        <begin position="116"/>
        <end position="135"/>
    </location>
</feature>
<evidence type="ECO:0000256" key="1">
    <source>
        <dbReference type="SAM" id="Phobius"/>
    </source>
</evidence>
<keyword evidence="1" id="KW-0812">Transmembrane</keyword>
<dbReference type="EMBL" id="BNAI01000001">
    <property type="protein sequence ID" value="GHF07903.1"/>
    <property type="molecule type" value="Genomic_DNA"/>
</dbReference>
<dbReference type="Proteomes" id="UP000617531">
    <property type="component" value="Unassembled WGS sequence"/>
</dbReference>
<protein>
    <submittedName>
        <fullName evidence="2">Uncharacterized protein</fullName>
    </submittedName>
</protein>